<evidence type="ECO:0000313" key="1">
    <source>
        <dbReference type="EMBL" id="QHA00538.1"/>
    </source>
</evidence>
<dbReference type="AlphaFoldDB" id="A0A857DIV4"/>
<proteinExistence type="predicted"/>
<name>A0A857DIV4_9FIRM</name>
<reference evidence="1 2" key="1">
    <citation type="submission" date="2019-12" db="EMBL/GenBank/DDBJ databases">
        <title>Sequence classification of anaerobic respiratory reductive dehalogenases: First we see many, then we see few.</title>
        <authorList>
            <person name="Molenda O."/>
            <person name="Puentes Jacome L.A."/>
            <person name="Cao X."/>
            <person name="Nesbo C.L."/>
            <person name="Tang S."/>
            <person name="Morson N."/>
            <person name="Patron J."/>
            <person name="Lomheim L."/>
            <person name="Wishart D.S."/>
            <person name="Edwards E.A."/>
        </authorList>
    </citation>
    <scope>NUCLEOTIDE SEQUENCE [LARGE SCALE GENOMIC DNA]</scope>
    <source>
        <strain evidence="1 2">12DCA</strain>
    </source>
</reference>
<sequence>MINQMEVSKAYEGLVEAAICFERVVRKNTKEGEKRVLQGQFECAVDMLELHALGSLLLIVNKKDGGLF</sequence>
<dbReference type="Proteomes" id="UP000430508">
    <property type="component" value="Chromosome"/>
</dbReference>
<organism evidence="1 2">
    <name type="scientific">Dehalobacter restrictus</name>
    <dbReference type="NCBI Taxonomy" id="55583"/>
    <lineage>
        <taxon>Bacteria</taxon>
        <taxon>Bacillati</taxon>
        <taxon>Bacillota</taxon>
        <taxon>Clostridia</taxon>
        <taxon>Eubacteriales</taxon>
        <taxon>Desulfitobacteriaceae</taxon>
        <taxon>Dehalobacter</taxon>
    </lineage>
</organism>
<gene>
    <name evidence="1" type="ORF">GQ588_07790</name>
</gene>
<protein>
    <submittedName>
        <fullName evidence="1">Uncharacterized protein</fullName>
    </submittedName>
</protein>
<dbReference type="RefSeq" id="WP_158208241.1">
    <property type="nucleotide sequence ID" value="NZ_CP046996.1"/>
</dbReference>
<evidence type="ECO:0000313" key="2">
    <source>
        <dbReference type="Proteomes" id="UP000430508"/>
    </source>
</evidence>
<dbReference type="EMBL" id="CP046996">
    <property type="protein sequence ID" value="QHA00538.1"/>
    <property type="molecule type" value="Genomic_DNA"/>
</dbReference>
<accession>A0A857DIV4</accession>